<dbReference type="PANTHER" id="PTHR36932">
    <property type="entry name" value="CAPSULAR POLYSACCHARIDE BIOSYNTHESIS PROTEIN"/>
    <property type="match status" value="1"/>
</dbReference>
<gene>
    <name evidence="1" type="ORF">IQ236_22815</name>
</gene>
<dbReference type="RefSeq" id="WP_193871414.1">
    <property type="nucleotide sequence ID" value="NZ_JADEWU010000078.1"/>
</dbReference>
<dbReference type="InterPro" id="IPR012685">
    <property type="entry name" value="CHP02304_F390_synth-rel"/>
</dbReference>
<dbReference type="EMBL" id="JADEWU010000078">
    <property type="protein sequence ID" value="MBE9146028.1"/>
    <property type="molecule type" value="Genomic_DNA"/>
</dbReference>
<dbReference type="InterPro" id="IPR042099">
    <property type="entry name" value="ANL_N_sf"/>
</dbReference>
<dbReference type="Proteomes" id="UP000640725">
    <property type="component" value="Unassembled WGS sequence"/>
</dbReference>
<reference evidence="1 2" key="1">
    <citation type="submission" date="2020-10" db="EMBL/GenBank/DDBJ databases">
        <authorList>
            <person name="Castelo-Branco R."/>
            <person name="Eusebio N."/>
            <person name="Adriana R."/>
            <person name="Vieira A."/>
            <person name="Brugerolle De Fraissinette N."/>
            <person name="Rezende De Castro R."/>
            <person name="Schneider M.P."/>
            <person name="Vasconcelos V."/>
            <person name="Leao P.N."/>
        </authorList>
    </citation>
    <scope>NUCLEOTIDE SEQUENCE [LARGE SCALE GENOMIC DNA]</scope>
    <source>
        <strain evidence="1 2">LEGE 06226</strain>
    </source>
</reference>
<keyword evidence="2" id="KW-1185">Reference proteome</keyword>
<dbReference type="InterPro" id="IPR053158">
    <property type="entry name" value="CapK_Type1_Caps_Biosynth"/>
</dbReference>
<organism evidence="1 2">
    <name type="scientific">Planktothrix mougeotii LEGE 06226</name>
    <dbReference type="NCBI Taxonomy" id="1828728"/>
    <lineage>
        <taxon>Bacteria</taxon>
        <taxon>Bacillati</taxon>
        <taxon>Cyanobacteriota</taxon>
        <taxon>Cyanophyceae</taxon>
        <taxon>Oscillatoriophycideae</taxon>
        <taxon>Oscillatoriales</taxon>
        <taxon>Microcoleaceae</taxon>
        <taxon>Planktothrix</taxon>
    </lineage>
</organism>
<sequence length="457" mass="53638">MKRTLTILQHYLQTKYFRQFNSREQLLTLQNQQVQNFLQKILPKSPFYQKYYQGLEIQDWQNFPIIDKAKMMENFDQLNTVEISASEAFEIAFKAEKTRDFSSNLRGYTVGLSTGTSGNRGLFLVSPQEQWIWAGTILAKLLPNFILYPEKIAFFLRANSRLYETVKSQRLQFQFFDLLNPITHHIQRLNHYQPTLLVAPASLLRLLATSQKQGILKISPKKIVSVAEVLDPLDADYISGVFNQMIHQVYQCTEGFLGYTCNYGTLHLNEDIVAIQKDYLDDDQSRFMPIITDFRRTTQPIIRYRLNDILVERKTPCQCGSVFMAIEQIEGRQDDIFYLPHQSINNEWVTIFPDFIRRAIIMISPNIEDYQVMQLSLNRIEVALKVRNSEKNVIQEEVMKSLRSLFERLHGQIPEIVFLEEFPTILIGQKRRRVWQKDSTDKVVRARGLRTLRLEDF</sequence>
<name>A0ABR9UHT8_9CYAN</name>
<dbReference type="PANTHER" id="PTHR36932:SF1">
    <property type="entry name" value="CAPSULAR POLYSACCHARIDE BIOSYNTHESIS PROTEIN"/>
    <property type="match status" value="1"/>
</dbReference>
<evidence type="ECO:0000313" key="2">
    <source>
        <dbReference type="Proteomes" id="UP000640725"/>
    </source>
</evidence>
<accession>A0ABR9UHT8</accession>
<comment type="caution">
    <text evidence="1">The sequence shown here is derived from an EMBL/GenBank/DDBJ whole genome shotgun (WGS) entry which is preliminary data.</text>
</comment>
<proteinExistence type="predicted"/>
<dbReference type="Gene3D" id="3.40.50.12780">
    <property type="entry name" value="N-terminal domain of ligase-like"/>
    <property type="match status" value="1"/>
</dbReference>
<dbReference type="NCBIfam" id="TIGR02304">
    <property type="entry name" value="aden_form_hyp"/>
    <property type="match status" value="1"/>
</dbReference>
<protein>
    <submittedName>
        <fullName evidence="1">Adenylate cyclase</fullName>
    </submittedName>
</protein>
<evidence type="ECO:0000313" key="1">
    <source>
        <dbReference type="EMBL" id="MBE9146028.1"/>
    </source>
</evidence>
<dbReference type="SUPFAM" id="SSF56801">
    <property type="entry name" value="Acetyl-CoA synthetase-like"/>
    <property type="match status" value="1"/>
</dbReference>